<comment type="caution">
    <text evidence="7">The sequence shown here is derived from an EMBL/GenBank/DDBJ whole genome shotgun (WGS) entry which is preliminary data.</text>
</comment>
<accession>A0A9P6QGT4</accession>
<dbReference type="OrthoDB" id="4748970at2759"/>
<evidence type="ECO:0000256" key="4">
    <source>
        <dbReference type="PROSITE-ProRule" id="PRU00042"/>
    </source>
</evidence>
<evidence type="ECO:0000256" key="5">
    <source>
        <dbReference type="SAM" id="MobiDB-lite"/>
    </source>
</evidence>
<keyword evidence="8" id="KW-1185">Reference proteome</keyword>
<sequence length="344" mass="37439">MADSVFGTSPTSNYSSSPVSTVDADFELYPMSNAGASSALLIPSYTTNDSPSSTNTNNTNTNSAAAAASATAANSRYGGQLTPSSPVMNDMVGLAVAAAAVSANNVAPVTTADMSMLCHCPGVYPCIPKSSKPLSPFVSAFEPEEDILYEEQQQQQPQSMDNQQQQQQHQQEDGTMGRYQSYDNGYHHDHGHHHYHDHSTSPYASPFTKDHSTSPTSSTSSSSPHNKPLRADRRRSSTYSANGGAGGTGGKSERTQHPLLDPSQVPEIKDIHVCPVCQRRFTRPFNLRSHLMTHTTARPYPCDQCHWKFTRQHDLQRHKRAKHPNSVSSPTTSTLDQQESFKAA</sequence>
<feature type="region of interest" description="Disordered" evidence="5">
    <location>
        <begin position="150"/>
        <end position="263"/>
    </location>
</feature>
<dbReference type="GO" id="GO:0000981">
    <property type="term" value="F:DNA-binding transcription factor activity, RNA polymerase II-specific"/>
    <property type="evidence" value="ECO:0007669"/>
    <property type="project" value="TreeGrafter"/>
</dbReference>
<dbReference type="GO" id="GO:0000978">
    <property type="term" value="F:RNA polymerase II cis-regulatory region sequence-specific DNA binding"/>
    <property type="evidence" value="ECO:0007669"/>
    <property type="project" value="TreeGrafter"/>
</dbReference>
<proteinExistence type="predicted"/>
<protein>
    <recommendedName>
        <fullName evidence="6">C2H2-type domain-containing protein</fullName>
    </recommendedName>
</protein>
<evidence type="ECO:0000256" key="1">
    <source>
        <dbReference type="ARBA" id="ARBA00022723"/>
    </source>
</evidence>
<feature type="compositionally biased region" description="Low complexity" evidence="5">
    <location>
        <begin position="213"/>
        <end position="224"/>
    </location>
</feature>
<keyword evidence="2 4" id="KW-0863">Zinc-finger</keyword>
<dbReference type="PROSITE" id="PS50157">
    <property type="entry name" value="ZINC_FINGER_C2H2_2"/>
    <property type="match status" value="2"/>
</dbReference>
<dbReference type="PROSITE" id="PS00028">
    <property type="entry name" value="ZINC_FINGER_C2H2_1"/>
    <property type="match status" value="2"/>
</dbReference>
<dbReference type="PANTHER" id="PTHR23235:SF120">
    <property type="entry name" value="KRUPPEL-LIKE FACTOR 15"/>
    <property type="match status" value="1"/>
</dbReference>
<organism evidence="7 8">
    <name type="scientific">Actinomortierella ambigua</name>
    <dbReference type="NCBI Taxonomy" id="1343610"/>
    <lineage>
        <taxon>Eukaryota</taxon>
        <taxon>Fungi</taxon>
        <taxon>Fungi incertae sedis</taxon>
        <taxon>Mucoromycota</taxon>
        <taxon>Mortierellomycotina</taxon>
        <taxon>Mortierellomycetes</taxon>
        <taxon>Mortierellales</taxon>
        <taxon>Mortierellaceae</taxon>
        <taxon>Actinomortierella</taxon>
    </lineage>
</organism>
<name>A0A9P6QGT4_9FUNG</name>
<evidence type="ECO:0000313" key="8">
    <source>
        <dbReference type="Proteomes" id="UP000807716"/>
    </source>
</evidence>
<evidence type="ECO:0000256" key="2">
    <source>
        <dbReference type="ARBA" id="ARBA00022771"/>
    </source>
</evidence>
<keyword evidence="3" id="KW-0862">Zinc</keyword>
<dbReference type="SMART" id="SM00355">
    <property type="entry name" value="ZnF_C2H2"/>
    <property type="match status" value="2"/>
</dbReference>
<feature type="domain" description="C2H2-type" evidence="6">
    <location>
        <begin position="300"/>
        <end position="328"/>
    </location>
</feature>
<dbReference type="Pfam" id="PF00096">
    <property type="entry name" value="zf-C2H2"/>
    <property type="match status" value="2"/>
</dbReference>
<feature type="compositionally biased region" description="Low complexity" evidence="5">
    <location>
        <begin position="152"/>
        <end position="169"/>
    </location>
</feature>
<dbReference type="InterPro" id="IPR013087">
    <property type="entry name" value="Znf_C2H2_type"/>
</dbReference>
<evidence type="ECO:0000313" key="7">
    <source>
        <dbReference type="EMBL" id="KAG0266826.1"/>
    </source>
</evidence>
<gene>
    <name evidence="7" type="ORF">DFQ27_009399</name>
</gene>
<feature type="domain" description="C2H2-type" evidence="6">
    <location>
        <begin position="272"/>
        <end position="299"/>
    </location>
</feature>
<dbReference type="EMBL" id="JAAAJB010000086">
    <property type="protein sequence ID" value="KAG0266826.1"/>
    <property type="molecule type" value="Genomic_DNA"/>
</dbReference>
<dbReference type="InterPro" id="IPR036236">
    <property type="entry name" value="Znf_C2H2_sf"/>
</dbReference>
<dbReference type="SUPFAM" id="SSF57667">
    <property type="entry name" value="beta-beta-alpha zinc fingers"/>
    <property type="match status" value="1"/>
</dbReference>
<reference evidence="7" key="1">
    <citation type="journal article" date="2020" name="Fungal Divers.">
        <title>Resolving the Mortierellaceae phylogeny through synthesis of multi-gene phylogenetics and phylogenomics.</title>
        <authorList>
            <person name="Vandepol N."/>
            <person name="Liber J."/>
            <person name="Desiro A."/>
            <person name="Na H."/>
            <person name="Kennedy M."/>
            <person name="Barry K."/>
            <person name="Grigoriev I.V."/>
            <person name="Miller A.N."/>
            <person name="O'Donnell K."/>
            <person name="Stajich J.E."/>
            <person name="Bonito G."/>
        </authorList>
    </citation>
    <scope>NUCLEOTIDE SEQUENCE</scope>
    <source>
        <strain evidence="7">BC1065</strain>
    </source>
</reference>
<dbReference type="Gene3D" id="3.30.160.60">
    <property type="entry name" value="Classic Zinc Finger"/>
    <property type="match status" value="2"/>
</dbReference>
<dbReference type="Proteomes" id="UP000807716">
    <property type="component" value="Unassembled WGS sequence"/>
</dbReference>
<feature type="region of interest" description="Disordered" evidence="5">
    <location>
        <begin position="316"/>
        <end position="344"/>
    </location>
</feature>
<dbReference type="PANTHER" id="PTHR23235">
    <property type="entry name" value="KRUEPPEL-LIKE TRANSCRIPTION FACTOR"/>
    <property type="match status" value="1"/>
</dbReference>
<dbReference type="AlphaFoldDB" id="A0A9P6QGT4"/>
<feature type="compositionally biased region" description="Polar residues" evidence="5">
    <location>
        <begin position="325"/>
        <end position="344"/>
    </location>
</feature>
<dbReference type="GO" id="GO:0008270">
    <property type="term" value="F:zinc ion binding"/>
    <property type="evidence" value="ECO:0007669"/>
    <property type="project" value="UniProtKB-KW"/>
</dbReference>
<evidence type="ECO:0000259" key="6">
    <source>
        <dbReference type="PROSITE" id="PS50157"/>
    </source>
</evidence>
<keyword evidence="1" id="KW-0479">Metal-binding</keyword>
<evidence type="ECO:0000256" key="3">
    <source>
        <dbReference type="ARBA" id="ARBA00022833"/>
    </source>
</evidence>